<sequence>MADKATEPEGSKDDMKAKFREALERKQGAPSDGGGGSGGKNPSKVHGGAHGPAKGQRTFRRKSG</sequence>
<dbReference type="OrthoDB" id="4319558at2"/>
<dbReference type="Pfam" id="PF17227">
    <property type="entry name" value="DUF5302"/>
    <property type="match status" value="1"/>
</dbReference>
<evidence type="ECO:0000313" key="3">
    <source>
        <dbReference type="Proteomes" id="UP000256661"/>
    </source>
</evidence>
<gene>
    <name evidence="2" type="ORF">DFJ69_0244</name>
</gene>
<accession>A0A3D9SPL5</accession>
<name>A0A3D9SPL5_9ACTN</name>
<dbReference type="Proteomes" id="UP000256661">
    <property type="component" value="Unassembled WGS sequence"/>
</dbReference>
<proteinExistence type="predicted"/>
<evidence type="ECO:0008006" key="4">
    <source>
        <dbReference type="Google" id="ProtNLM"/>
    </source>
</evidence>
<keyword evidence="3" id="KW-1185">Reference proteome</keyword>
<reference evidence="2 3" key="1">
    <citation type="submission" date="2018-08" db="EMBL/GenBank/DDBJ databases">
        <title>Sequencing the genomes of 1000 actinobacteria strains.</title>
        <authorList>
            <person name="Klenk H.-P."/>
        </authorList>
    </citation>
    <scope>NUCLEOTIDE SEQUENCE [LARGE SCALE GENOMIC DNA]</scope>
    <source>
        <strain evidence="2 3">DSM 43927</strain>
    </source>
</reference>
<dbReference type="AlphaFoldDB" id="A0A3D9SPL5"/>
<feature type="compositionally biased region" description="Basic and acidic residues" evidence="1">
    <location>
        <begin position="1"/>
        <end position="27"/>
    </location>
</feature>
<dbReference type="EMBL" id="QTTT01000001">
    <property type="protein sequence ID" value="REE94875.1"/>
    <property type="molecule type" value="Genomic_DNA"/>
</dbReference>
<protein>
    <recommendedName>
        <fullName evidence="4">DUF5302 domain-containing protein</fullName>
    </recommendedName>
</protein>
<dbReference type="RefSeq" id="WP_116020762.1">
    <property type="nucleotide sequence ID" value="NZ_QTTT01000001.1"/>
</dbReference>
<dbReference type="InterPro" id="IPR035172">
    <property type="entry name" value="DUF5302"/>
</dbReference>
<comment type="caution">
    <text evidence="2">The sequence shown here is derived from an EMBL/GenBank/DDBJ whole genome shotgun (WGS) entry which is preliminary data.</text>
</comment>
<organism evidence="2 3">
    <name type="scientific">Thermomonospora umbrina</name>
    <dbReference type="NCBI Taxonomy" id="111806"/>
    <lineage>
        <taxon>Bacteria</taxon>
        <taxon>Bacillati</taxon>
        <taxon>Actinomycetota</taxon>
        <taxon>Actinomycetes</taxon>
        <taxon>Streptosporangiales</taxon>
        <taxon>Thermomonosporaceae</taxon>
        <taxon>Thermomonospora</taxon>
    </lineage>
</organism>
<evidence type="ECO:0000256" key="1">
    <source>
        <dbReference type="SAM" id="MobiDB-lite"/>
    </source>
</evidence>
<feature type="region of interest" description="Disordered" evidence="1">
    <location>
        <begin position="1"/>
        <end position="64"/>
    </location>
</feature>
<evidence type="ECO:0000313" key="2">
    <source>
        <dbReference type="EMBL" id="REE94875.1"/>
    </source>
</evidence>